<proteinExistence type="predicted"/>
<keyword evidence="2" id="KW-0574">Periplasm</keyword>
<keyword evidence="1 3" id="KW-0732">Signal</keyword>
<gene>
    <name evidence="4" type="ORF">MPEAHAMD_6982</name>
</gene>
<accession>A0AA37HJJ8</accession>
<evidence type="ECO:0000256" key="2">
    <source>
        <dbReference type="ARBA" id="ARBA00022764"/>
    </source>
</evidence>
<dbReference type="EMBL" id="BPQJ01000080">
    <property type="protein sequence ID" value="GJD66784.1"/>
    <property type="molecule type" value="Genomic_DNA"/>
</dbReference>
<dbReference type="GO" id="GO:0030975">
    <property type="term" value="F:thiamine binding"/>
    <property type="evidence" value="ECO:0007669"/>
    <property type="project" value="TreeGrafter"/>
</dbReference>
<dbReference type="InterPro" id="IPR006059">
    <property type="entry name" value="SBP"/>
</dbReference>
<evidence type="ECO:0008006" key="6">
    <source>
        <dbReference type="Google" id="ProtNLM"/>
    </source>
</evidence>
<evidence type="ECO:0000313" key="4">
    <source>
        <dbReference type="EMBL" id="GJD66784.1"/>
    </source>
</evidence>
<dbReference type="GO" id="GO:0015888">
    <property type="term" value="P:thiamine transport"/>
    <property type="evidence" value="ECO:0007669"/>
    <property type="project" value="TreeGrafter"/>
</dbReference>
<dbReference type="AlphaFoldDB" id="A0AA37HJJ8"/>
<organism evidence="4 5">
    <name type="scientific">Methylobacterium frigidaeris</name>
    <dbReference type="NCBI Taxonomy" id="2038277"/>
    <lineage>
        <taxon>Bacteria</taxon>
        <taxon>Pseudomonadati</taxon>
        <taxon>Pseudomonadota</taxon>
        <taxon>Alphaproteobacteria</taxon>
        <taxon>Hyphomicrobiales</taxon>
        <taxon>Methylobacteriaceae</taxon>
        <taxon>Methylobacterium</taxon>
    </lineage>
</organism>
<name>A0AA37HJJ8_9HYPH</name>
<evidence type="ECO:0000256" key="3">
    <source>
        <dbReference type="SAM" id="SignalP"/>
    </source>
</evidence>
<dbReference type="SUPFAM" id="SSF53850">
    <property type="entry name" value="Periplasmic binding protein-like II"/>
    <property type="match status" value="1"/>
</dbReference>
<evidence type="ECO:0000256" key="1">
    <source>
        <dbReference type="ARBA" id="ARBA00022729"/>
    </source>
</evidence>
<dbReference type="Pfam" id="PF13416">
    <property type="entry name" value="SBP_bac_8"/>
    <property type="match status" value="1"/>
</dbReference>
<dbReference type="GO" id="GO:0030288">
    <property type="term" value="C:outer membrane-bounded periplasmic space"/>
    <property type="evidence" value="ECO:0007669"/>
    <property type="project" value="TreeGrafter"/>
</dbReference>
<reference evidence="4" key="1">
    <citation type="journal article" date="2016" name="Front. Microbiol.">
        <title>Genome Sequence of the Piezophilic, Mesophilic Sulfate-Reducing Bacterium Desulfovibrio indicus J2T.</title>
        <authorList>
            <person name="Cao J."/>
            <person name="Maignien L."/>
            <person name="Shao Z."/>
            <person name="Alain K."/>
            <person name="Jebbar M."/>
        </authorList>
    </citation>
    <scope>NUCLEOTIDE SEQUENCE</scope>
    <source>
        <strain evidence="4">JCM 32048</strain>
    </source>
</reference>
<dbReference type="PANTHER" id="PTHR30006">
    <property type="entry name" value="THIAMINE-BINDING PERIPLASMIC PROTEIN-RELATED"/>
    <property type="match status" value="1"/>
</dbReference>
<evidence type="ECO:0000313" key="5">
    <source>
        <dbReference type="Proteomes" id="UP001055286"/>
    </source>
</evidence>
<dbReference type="CDD" id="cd13589">
    <property type="entry name" value="PBP2_polyamine_RpCGA009"/>
    <property type="match status" value="1"/>
</dbReference>
<dbReference type="GO" id="GO:0030976">
    <property type="term" value="F:thiamine pyrophosphate binding"/>
    <property type="evidence" value="ECO:0007669"/>
    <property type="project" value="TreeGrafter"/>
</dbReference>
<dbReference type="Gene3D" id="3.40.190.10">
    <property type="entry name" value="Periplasmic binding protein-like II"/>
    <property type="match status" value="2"/>
</dbReference>
<sequence length="346" mass="37344">MVKKLGLLTALGLTALATSLAPAAAQQTTLYVAGYGGSFEKTIRTEVIPAFEKANNVKVEYVAGNSTDTLAKLQAQKGNQQIDVAIVDDGPMYQAIQLGFCDRVEGVPTGDLYDLARFTDDKAVATGLVATGLMYNTKVFAEKGWAPPTSWNDLKDPKYRKTLVIPPINNTYGLNVLVMLAKMNGGSEKNVDSAFKIVKSEINPNVLAYEPSPGKMTELFQSGQAVIAVWGTGRVQGLANTGFPVDFVYPKEGAVALLTAACPVAKPKGSALANAFIKALLDPKVQLTMLKEYGYGPVLKSVEVPPEIVKMAPVGARAAALYTPDWAVVNEKREEWTKRWNREVER</sequence>
<feature type="signal peptide" evidence="3">
    <location>
        <begin position="1"/>
        <end position="23"/>
    </location>
</feature>
<dbReference type="Proteomes" id="UP001055286">
    <property type="component" value="Unassembled WGS sequence"/>
</dbReference>
<dbReference type="PANTHER" id="PTHR30006:SF2">
    <property type="entry name" value="ABC TRANSPORTER SUBSTRATE-BINDING PROTEIN"/>
    <property type="match status" value="1"/>
</dbReference>
<reference evidence="4" key="2">
    <citation type="submission" date="2021-08" db="EMBL/GenBank/DDBJ databases">
        <authorList>
            <person name="Tani A."/>
            <person name="Ola A."/>
            <person name="Ogura Y."/>
            <person name="Katsura K."/>
            <person name="Hayashi T."/>
        </authorList>
    </citation>
    <scope>NUCLEOTIDE SEQUENCE</scope>
    <source>
        <strain evidence="4">JCM 32048</strain>
    </source>
</reference>
<comment type="caution">
    <text evidence="4">The sequence shown here is derived from an EMBL/GenBank/DDBJ whole genome shotgun (WGS) entry which is preliminary data.</text>
</comment>
<protein>
    <recommendedName>
        <fullName evidence="6">Branched-chain amino acid ABC transporter substrate-binding protein</fullName>
    </recommendedName>
</protein>
<keyword evidence="5" id="KW-1185">Reference proteome</keyword>
<feature type="chain" id="PRO_5041316397" description="Branched-chain amino acid ABC transporter substrate-binding protein" evidence="3">
    <location>
        <begin position="24"/>
        <end position="346"/>
    </location>
</feature>